<dbReference type="EMBL" id="HBUE01221819">
    <property type="protein sequence ID" value="CAG6539945.1"/>
    <property type="molecule type" value="Transcribed_RNA"/>
</dbReference>
<sequence>MSTSKKHSKVSPVTYPDLTGPDYGRLRFTTSGNQHGTQRNANQQYRRTFSSFRSSQNLFRKGHSRIAFIRSVDDRVNCPEVVCKFIDDILNECLMEILSPILDDFSQSKKKIQQPS</sequence>
<evidence type="ECO:0000256" key="1">
    <source>
        <dbReference type="SAM" id="MobiDB-lite"/>
    </source>
</evidence>
<organism evidence="2">
    <name type="scientific">Culex pipiens</name>
    <name type="common">House mosquito</name>
    <dbReference type="NCBI Taxonomy" id="7175"/>
    <lineage>
        <taxon>Eukaryota</taxon>
        <taxon>Metazoa</taxon>
        <taxon>Ecdysozoa</taxon>
        <taxon>Arthropoda</taxon>
        <taxon>Hexapoda</taxon>
        <taxon>Insecta</taxon>
        <taxon>Pterygota</taxon>
        <taxon>Neoptera</taxon>
        <taxon>Endopterygota</taxon>
        <taxon>Diptera</taxon>
        <taxon>Nematocera</taxon>
        <taxon>Culicoidea</taxon>
        <taxon>Culicidae</taxon>
        <taxon>Culicinae</taxon>
        <taxon>Culicini</taxon>
        <taxon>Culex</taxon>
        <taxon>Culex</taxon>
    </lineage>
</organism>
<feature type="region of interest" description="Disordered" evidence="1">
    <location>
        <begin position="1"/>
        <end position="24"/>
    </location>
</feature>
<name>A0A8D8P759_CULPI</name>
<accession>A0A8D8P759</accession>
<proteinExistence type="predicted"/>
<reference evidence="2" key="1">
    <citation type="submission" date="2021-05" db="EMBL/GenBank/DDBJ databases">
        <authorList>
            <person name="Alioto T."/>
            <person name="Alioto T."/>
            <person name="Gomez Garrido J."/>
        </authorList>
    </citation>
    <scope>NUCLEOTIDE SEQUENCE</scope>
</reference>
<dbReference type="EMBL" id="HBUE01328471">
    <property type="protein sequence ID" value="CAG6591997.1"/>
    <property type="molecule type" value="Transcribed_RNA"/>
</dbReference>
<dbReference type="EMBL" id="HBUE01328470">
    <property type="protein sequence ID" value="CAG6591996.1"/>
    <property type="molecule type" value="Transcribed_RNA"/>
</dbReference>
<dbReference type="AlphaFoldDB" id="A0A8D8P759"/>
<evidence type="ECO:0000313" key="2">
    <source>
        <dbReference type="EMBL" id="CAG6591997.1"/>
    </source>
</evidence>
<dbReference type="EMBL" id="HBUE01221820">
    <property type="protein sequence ID" value="CAG6539946.1"/>
    <property type="molecule type" value="Transcribed_RNA"/>
</dbReference>
<protein>
    <submittedName>
        <fullName evidence="2">(northern house mosquito) hypothetical protein</fullName>
    </submittedName>
</protein>